<dbReference type="Proteomes" id="UP000274504">
    <property type="component" value="Unassembled WGS sequence"/>
</dbReference>
<dbReference type="AlphaFoldDB" id="A0A0R3SZJ4"/>
<evidence type="ECO:0000313" key="4">
    <source>
        <dbReference type="WBParaSite" id="HDID_0001119001-mRNA-1"/>
    </source>
</evidence>
<feature type="region of interest" description="Disordered" evidence="1">
    <location>
        <begin position="63"/>
        <end position="94"/>
    </location>
</feature>
<protein>
    <submittedName>
        <fullName evidence="2 4">Uncharacterized protein</fullName>
    </submittedName>
</protein>
<reference evidence="4" key="1">
    <citation type="submission" date="2017-02" db="UniProtKB">
        <authorList>
            <consortium name="WormBaseParasite"/>
        </authorList>
    </citation>
    <scope>IDENTIFICATION</scope>
</reference>
<accession>A0A0R3SZJ4</accession>
<evidence type="ECO:0000256" key="1">
    <source>
        <dbReference type="SAM" id="MobiDB-lite"/>
    </source>
</evidence>
<dbReference type="WBParaSite" id="HDID_0001119001-mRNA-1">
    <property type="protein sequence ID" value="HDID_0001119001-mRNA-1"/>
    <property type="gene ID" value="HDID_0001119001"/>
</dbReference>
<sequence length="94" mass="10852">MGNVLSCCYKTSPMRELRRGLERIPSERLLLAEQQRWRNGVETGDYADAPMYRIRKVTRPEDFHTGKHEVSPIPGREFGPPDSVRTSEITYTLT</sequence>
<organism evidence="4">
    <name type="scientific">Hymenolepis diminuta</name>
    <name type="common">Rat tapeworm</name>
    <dbReference type="NCBI Taxonomy" id="6216"/>
    <lineage>
        <taxon>Eukaryota</taxon>
        <taxon>Metazoa</taxon>
        <taxon>Spiralia</taxon>
        <taxon>Lophotrochozoa</taxon>
        <taxon>Platyhelminthes</taxon>
        <taxon>Cestoda</taxon>
        <taxon>Eucestoda</taxon>
        <taxon>Cyclophyllidea</taxon>
        <taxon>Hymenolepididae</taxon>
        <taxon>Hymenolepis</taxon>
    </lineage>
</organism>
<gene>
    <name evidence="2" type="ORF">HDID_LOCUS11187</name>
</gene>
<proteinExistence type="predicted"/>
<reference evidence="2 3" key="2">
    <citation type="submission" date="2018-11" db="EMBL/GenBank/DDBJ databases">
        <authorList>
            <consortium name="Pathogen Informatics"/>
        </authorList>
    </citation>
    <scope>NUCLEOTIDE SEQUENCE [LARGE SCALE GENOMIC DNA]</scope>
</reference>
<feature type="compositionally biased region" description="Polar residues" evidence="1">
    <location>
        <begin position="84"/>
        <end position="94"/>
    </location>
</feature>
<evidence type="ECO:0000313" key="3">
    <source>
        <dbReference type="Proteomes" id="UP000274504"/>
    </source>
</evidence>
<dbReference type="EMBL" id="UYSG01012828">
    <property type="protein sequence ID" value="VDL65044.1"/>
    <property type="molecule type" value="Genomic_DNA"/>
</dbReference>
<evidence type="ECO:0000313" key="2">
    <source>
        <dbReference type="EMBL" id="VDL65044.1"/>
    </source>
</evidence>
<name>A0A0R3SZJ4_HYMDI</name>